<keyword evidence="1" id="KW-0472">Membrane</keyword>
<gene>
    <name evidence="2" type="ORF">ELAC_0255</name>
</gene>
<evidence type="ECO:0000256" key="1">
    <source>
        <dbReference type="SAM" id="Phobius"/>
    </source>
</evidence>
<keyword evidence="1" id="KW-0812">Transmembrane</keyword>
<organism evidence="2 3">
    <name type="scientific">Estrella lausannensis</name>
    <dbReference type="NCBI Taxonomy" id="483423"/>
    <lineage>
        <taxon>Bacteria</taxon>
        <taxon>Pseudomonadati</taxon>
        <taxon>Chlamydiota</taxon>
        <taxon>Chlamydiia</taxon>
        <taxon>Parachlamydiales</taxon>
        <taxon>Candidatus Criblamydiaceae</taxon>
        <taxon>Estrella</taxon>
    </lineage>
</organism>
<dbReference type="EMBL" id="CWGJ01000005">
    <property type="protein sequence ID" value="CRX37616.1"/>
    <property type="molecule type" value="Genomic_DNA"/>
</dbReference>
<proteinExistence type="predicted"/>
<dbReference type="AlphaFoldDB" id="A0A0H5DN24"/>
<protein>
    <submittedName>
        <fullName evidence="2">Putative membrane protein</fullName>
    </submittedName>
</protein>
<sequence length="243" mass="27692">MLVNSVCTFFFHPLNERHSLPVKVMSVITMVALSILTAGIYLAVFACVNLAESRSISHLPMHTKPMLPLGAATGFVGTEELKRKQKSHLMKLEALAAKGEWQHLREHTAHRDSGFDWWMFPTDRSSAGQGDKYQLGKEDIAKLKADPEFMESYRNGVRLVLLSWGWDSSYDTSVQNSKQRWTNYQVRLGKMAHSLFLFEEKALLQSIQKFCDERGITPHLEPWIRKYIASASKFGIGQGERVF</sequence>
<dbReference type="RefSeq" id="WP_143406404.1">
    <property type="nucleotide sequence ID" value="NZ_CWGJ01000005.1"/>
</dbReference>
<dbReference type="OrthoDB" id="21364at2"/>
<dbReference type="Proteomes" id="UP000220251">
    <property type="component" value="Unassembled WGS sequence"/>
</dbReference>
<name>A0A0H5DN24_9BACT</name>
<keyword evidence="1" id="KW-1133">Transmembrane helix</keyword>
<keyword evidence="3" id="KW-1185">Reference proteome</keyword>
<feature type="transmembrane region" description="Helical" evidence="1">
    <location>
        <begin position="24"/>
        <end position="51"/>
    </location>
</feature>
<evidence type="ECO:0000313" key="3">
    <source>
        <dbReference type="Proteomes" id="UP000220251"/>
    </source>
</evidence>
<accession>A0A0H5DN24</accession>
<evidence type="ECO:0000313" key="2">
    <source>
        <dbReference type="EMBL" id="CRX37616.1"/>
    </source>
</evidence>
<reference evidence="3" key="1">
    <citation type="submission" date="2015-06" db="EMBL/GenBank/DDBJ databases">
        <authorList>
            <person name="Bertelli C."/>
        </authorList>
    </citation>
    <scope>NUCLEOTIDE SEQUENCE [LARGE SCALE GENOMIC DNA]</scope>
    <source>
        <strain evidence="3">CRIB-30</strain>
    </source>
</reference>